<dbReference type="InterPro" id="IPR000073">
    <property type="entry name" value="AB_hydrolase_1"/>
</dbReference>
<organism evidence="3 4">
    <name type="scientific">OM182 bacterium BACL3 MAG-120507-bin80</name>
    <dbReference type="NCBI Taxonomy" id="1655577"/>
    <lineage>
        <taxon>Bacteria</taxon>
        <taxon>Pseudomonadati</taxon>
        <taxon>Pseudomonadota</taxon>
        <taxon>Gammaproteobacteria</taxon>
        <taxon>OMG group</taxon>
        <taxon>OM182 clade</taxon>
    </lineage>
</organism>
<sequence>MKAKLVLTFFIAAFSSLSFFSLAEESEFVFHSDLAESWFEGGDYFEWTSTTKNNQQAKVNVFYRTFGSKDKPQLVMVHGFPNSSFDFYKLVPLLENDFHIAVLDFPGSGFSDKPVPNFSYMLEENAEILDYFVREIIKFDDFALYTHDRGVSIGLAFVGHYLDTQPAEYRINYHFLSNSGMFLPLANLMPIQTALLDPARGNALIQARKSVPRMTQGNPEALAYADIFKFNDGDSALIHVARYLLERAENELRWLNNLSRSDIPVAYLWGLLDDINPVRISNHVWATYLNDRAAESTYWLLPTAGHYPQREKPNEVAQIIQLALSGGIPSRAEEGAFMRAYGSRRKDEEAIFVGHSVIDALRFPSAIRYSPDGYSVQ</sequence>
<dbReference type="Gene3D" id="3.40.50.1820">
    <property type="entry name" value="alpha/beta hydrolase"/>
    <property type="match status" value="1"/>
</dbReference>
<gene>
    <name evidence="3" type="ORF">ABR69_05755</name>
</gene>
<evidence type="ECO:0000313" key="4">
    <source>
        <dbReference type="Proteomes" id="UP000051934"/>
    </source>
</evidence>
<dbReference type="AlphaFoldDB" id="A0A0R2SEX7"/>
<evidence type="ECO:0000313" key="3">
    <source>
        <dbReference type="EMBL" id="KRO71066.1"/>
    </source>
</evidence>
<protein>
    <recommendedName>
        <fullName evidence="2">AB hydrolase-1 domain-containing protein</fullName>
    </recommendedName>
</protein>
<dbReference type="PANTHER" id="PTHR43798">
    <property type="entry name" value="MONOACYLGLYCEROL LIPASE"/>
    <property type="match status" value="1"/>
</dbReference>
<dbReference type="InterPro" id="IPR029058">
    <property type="entry name" value="AB_hydrolase_fold"/>
</dbReference>
<proteinExistence type="predicted"/>
<dbReference type="InterPro" id="IPR050266">
    <property type="entry name" value="AB_hydrolase_sf"/>
</dbReference>
<evidence type="ECO:0000259" key="2">
    <source>
        <dbReference type="Pfam" id="PF00561"/>
    </source>
</evidence>
<dbReference type="PRINTS" id="PR00412">
    <property type="entry name" value="EPOXHYDRLASE"/>
</dbReference>
<dbReference type="GO" id="GO:0016020">
    <property type="term" value="C:membrane"/>
    <property type="evidence" value="ECO:0007669"/>
    <property type="project" value="TreeGrafter"/>
</dbReference>
<dbReference type="Proteomes" id="UP000051934">
    <property type="component" value="Unassembled WGS sequence"/>
</dbReference>
<accession>A0A0R2SEX7</accession>
<feature type="signal peptide" evidence="1">
    <location>
        <begin position="1"/>
        <end position="23"/>
    </location>
</feature>
<evidence type="ECO:0000256" key="1">
    <source>
        <dbReference type="SAM" id="SignalP"/>
    </source>
</evidence>
<reference evidence="3 4" key="1">
    <citation type="submission" date="2015-10" db="EMBL/GenBank/DDBJ databases">
        <title>Metagenome-Assembled Genomes uncover a global brackish microbiome.</title>
        <authorList>
            <person name="Hugerth L.W."/>
            <person name="Larsson J."/>
            <person name="Alneberg J."/>
            <person name="Lindh M.V."/>
            <person name="Legrand C."/>
            <person name="Pinhassi J."/>
            <person name="Andersson A.F."/>
        </authorList>
    </citation>
    <scope>NUCLEOTIDE SEQUENCE [LARGE SCALE GENOMIC DNA]</scope>
    <source>
        <strain evidence="3">BACL4 MAG-120507-bin80</strain>
    </source>
</reference>
<dbReference type="PANTHER" id="PTHR43798:SF33">
    <property type="entry name" value="HYDROLASE, PUTATIVE (AFU_ORTHOLOGUE AFUA_2G14860)-RELATED"/>
    <property type="match status" value="1"/>
</dbReference>
<dbReference type="Pfam" id="PF00561">
    <property type="entry name" value="Abhydrolase_1"/>
    <property type="match status" value="1"/>
</dbReference>
<keyword evidence="1" id="KW-0732">Signal</keyword>
<comment type="caution">
    <text evidence="3">The sequence shown here is derived from an EMBL/GenBank/DDBJ whole genome shotgun (WGS) entry which is preliminary data.</text>
</comment>
<feature type="chain" id="PRO_5006423642" description="AB hydrolase-1 domain-containing protein" evidence="1">
    <location>
        <begin position="24"/>
        <end position="377"/>
    </location>
</feature>
<feature type="domain" description="AB hydrolase-1" evidence="2">
    <location>
        <begin position="74"/>
        <end position="161"/>
    </location>
</feature>
<name>A0A0R2SEX7_9GAMM</name>
<dbReference type="GO" id="GO:0047372">
    <property type="term" value="F:monoacylglycerol lipase activity"/>
    <property type="evidence" value="ECO:0007669"/>
    <property type="project" value="TreeGrafter"/>
</dbReference>
<dbReference type="GO" id="GO:0046464">
    <property type="term" value="P:acylglycerol catabolic process"/>
    <property type="evidence" value="ECO:0007669"/>
    <property type="project" value="TreeGrafter"/>
</dbReference>
<dbReference type="SUPFAM" id="SSF53474">
    <property type="entry name" value="alpha/beta-Hydrolases"/>
    <property type="match status" value="1"/>
</dbReference>
<dbReference type="InterPro" id="IPR000639">
    <property type="entry name" value="Epox_hydrolase-like"/>
</dbReference>
<dbReference type="EMBL" id="LIBB01000246">
    <property type="protein sequence ID" value="KRO71066.1"/>
    <property type="molecule type" value="Genomic_DNA"/>
</dbReference>